<keyword evidence="3" id="KW-1185">Reference proteome</keyword>
<gene>
    <name evidence="2" type="ORF">MYCGRDRAFT_106618</name>
</gene>
<feature type="compositionally biased region" description="Low complexity" evidence="1">
    <location>
        <begin position="16"/>
        <end position="27"/>
    </location>
</feature>
<evidence type="ECO:0000256" key="1">
    <source>
        <dbReference type="SAM" id="MobiDB-lite"/>
    </source>
</evidence>
<sequence length="93" mass="9600">MASIPLPMSAARPATSRHSSTSRQTSTEITAGGTSTPAKGLANSSGLNEQDVPTYPVFRSPKSLEEDLHSSPSASRVSTRLVTASRSADGDSP</sequence>
<dbReference type="InParanoid" id="F9XQY6"/>
<organism evidence="2 3">
    <name type="scientific">Zymoseptoria tritici (strain CBS 115943 / IPO323)</name>
    <name type="common">Speckled leaf blotch fungus</name>
    <name type="synonym">Septoria tritici</name>
    <dbReference type="NCBI Taxonomy" id="336722"/>
    <lineage>
        <taxon>Eukaryota</taxon>
        <taxon>Fungi</taxon>
        <taxon>Dikarya</taxon>
        <taxon>Ascomycota</taxon>
        <taxon>Pezizomycotina</taxon>
        <taxon>Dothideomycetes</taxon>
        <taxon>Dothideomycetidae</taxon>
        <taxon>Mycosphaerellales</taxon>
        <taxon>Mycosphaerellaceae</taxon>
        <taxon>Zymoseptoria</taxon>
    </lineage>
</organism>
<accession>F9XQY6</accession>
<protein>
    <submittedName>
        <fullName evidence="2">Uncharacterized protein</fullName>
    </submittedName>
</protein>
<dbReference type="HOGENOM" id="CLU_2401370_0_0_1"/>
<feature type="region of interest" description="Disordered" evidence="1">
    <location>
        <begin position="1"/>
        <end position="93"/>
    </location>
</feature>
<dbReference type="GeneID" id="13400123"/>
<feature type="compositionally biased region" description="Polar residues" evidence="1">
    <location>
        <begin position="28"/>
        <end position="48"/>
    </location>
</feature>
<evidence type="ECO:0000313" key="2">
    <source>
        <dbReference type="EMBL" id="EGP82340.1"/>
    </source>
</evidence>
<dbReference type="VEuPathDB" id="FungiDB:ZTRI_15.65"/>
<reference evidence="2 3" key="1">
    <citation type="journal article" date="2011" name="PLoS Genet.">
        <title>Finished genome of the fungal wheat pathogen Mycosphaerella graminicola reveals dispensome structure, chromosome plasticity, and stealth pathogenesis.</title>
        <authorList>
            <person name="Goodwin S.B."/>
            <person name="Ben M'barek S."/>
            <person name="Dhillon B."/>
            <person name="Wittenberg A.H.J."/>
            <person name="Crane C.F."/>
            <person name="Hane J.K."/>
            <person name="Foster A.J."/>
            <person name="Van der Lee T.A.J."/>
            <person name="Grimwood J."/>
            <person name="Aerts A."/>
            <person name="Antoniw J."/>
            <person name="Bailey A."/>
            <person name="Bluhm B."/>
            <person name="Bowler J."/>
            <person name="Bristow J."/>
            <person name="van der Burgt A."/>
            <person name="Canto-Canche B."/>
            <person name="Churchill A.C.L."/>
            <person name="Conde-Ferraez L."/>
            <person name="Cools H.J."/>
            <person name="Coutinho P.M."/>
            <person name="Csukai M."/>
            <person name="Dehal P."/>
            <person name="De Wit P."/>
            <person name="Donzelli B."/>
            <person name="van de Geest H.C."/>
            <person name="van Ham R.C.H.J."/>
            <person name="Hammond-Kosack K.E."/>
            <person name="Henrissat B."/>
            <person name="Kilian A."/>
            <person name="Kobayashi A.K."/>
            <person name="Koopmann E."/>
            <person name="Kourmpetis Y."/>
            <person name="Kuzniar A."/>
            <person name="Lindquist E."/>
            <person name="Lombard V."/>
            <person name="Maliepaard C."/>
            <person name="Martins N."/>
            <person name="Mehrabi R."/>
            <person name="Nap J.P.H."/>
            <person name="Ponomarenko A."/>
            <person name="Rudd J.J."/>
            <person name="Salamov A."/>
            <person name="Schmutz J."/>
            <person name="Schouten H.J."/>
            <person name="Shapiro H."/>
            <person name="Stergiopoulos I."/>
            <person name="Torriani S.F.F."/>
            <person name="Tu H."/>
            <person name="de Vries R.P."/>
            <person name="Waalwijk C."/>
            <person name="Ware S.B."/>
            <person name="Wiebenga A."/>
            <person name="Zwiers L.-H."/>
            <person name="Oliver R.P."/>
            <person name="Grigoriev I.V."/>
            <person name="Kema G.H.J."/>
        </authorList>
    </citation>
    <scope>NUCLEOTIDE SEQUENCE [LARGE SCALE GENOMIC DNA]</scope>
    <source>
        <strain evidence="3">CBS 115943 / IPO323</strain>
    </source>
</reference>
<evidence type="ECO:0000313" key="3">
    <source>
        <dbReference type="Proteomes" id="UP000008062"/>
    </source>
</evidence>
<dbReference type="AlphaFoldDB" id="F9XQY6"/>
<dbReference type="Proteomes" id="UP000008062">
    <property type="component" value="Chromosome 15"/>
</dbReference>
<dbReference type="KEGG" id="ztr:MYCGRDRAFT_106618"/>
<name>F9XQY6_ZYMTI</name>
<feature type="compositionally biased region" description="Polar residues" evidence="1">
    <location>
        <begin position="70"/>
        <end position="86"/>
    </location>
</feature>
<dbReference type="EMBL" id="CM001210">
    <property type="protein sequence ID" value="EGP82340.1"/>
    <property type="molecule type" value="Genomic_DNA"/>
</dbReference>
<proteinExistence type="predicted"/>
<dbReference type="RefSeq" id="XP_003847364.1">
    <property type="nucleotide sequence ID" value="XM_003847316.1"/>
</dbReference>